<dbReference type="Gene3D" id="3.30.9.10">
    <property type="entry name" value="D-Amino Acid Oxidase, subunit A, domain 2"/>
    <property type="match status" value="1"/>
</dbReference>
<protein>
    <recommendedName>
        <fullName evidence="9">FAD monooxygenase</fullName>
    </recommendedName>
</protein>
<dbReference type="OrthoDB" id="1716816at2759"/>
<accession>A0A178FQP8</accession>
<dbReference type="Gene3D" id="3.40.30.20">
    <property type="match status" value="1"/>
</dbReference>
<evidence type="ECO:0000313" key="7">
    <source>
        <dbReference type="EMBL" id="OAL74454.1"/>
    </source>
</evidence>
<evidence type="ECO:0008006" key="9">
    <source>
        <dbReference type="Google" id="ProtNLM"/>
    </source>
</evidence>
<dbReference type="EMBL" id="LHPN01000001">
    <property type="protein sequence ID" value="OAL74454.1"/>
    <property type="molecule type" value="Genomic_DNA"/>
</dbReference>
<feature type="domain" description="Phenol hydroxylase-like C-terminal dimerisation" evidence="6">
    <location>
        <begin position="429"/>
        <end position="634"/>
    </location>
</feature>
<dbReference type="InterPro" id="IPR012941">
    <property type="entry name" value="Phe_hydrox_C_dim_dom"/>
</dbReference>
<dbReference type="InterPro" id="IPR038220">
    <property type="entry name" value="PHOX_C_sf"/>
</dbReference>
<evidence type="ECO:0000259" key="5">
    <source>
        <dbReference type="Pfam" id="PF01494"/>
    </source>
</evidence>
<evidence type="ECO:0000313" key="8">
    <source>
        <dbReference type="Proteomes" id="UP000243519"/>
    </source>
</evidence>
<comment type="similarity">
    <text evidence="1">Belongs to the PheA/TfdB FAD monooxygenase family.</text>
</comment>
<keyword evidence="2" id="KW-0285">Flavoprotein</keyword>
<keyword evidence="3" id="KW-0274">FAD</keyword>
<evidence type="ECO:0000256" key="2">
    <source>
        <dbReference type="ARBA" id="ARBA00022630"/>
    </source>
</evidence>
<evidence type="ECO:0000256" key="3">
    <source>
        <dbReference type="ARBA" id="ARBA00022827"/>
    </source>
</evidence>
<comment type="caution">
    <text evidence="7">The sequence shown here is derived from an EMBL/GenBank/DDBJ whole genome shotgun (WGS) entry which is preliminary data.</text>
</comment>
<feature type="domain" description="FAD-binding" evidence="5">
    <location>
        <begin position="334"/>
        <end position="386"/>
    </location>
</feature>
<name>A0A178FQP8_TRIVO</name>
<dbReference type="InterPro" id="IPR050641">
    <property type="entry name" value="RIFMO-like"/>
</dbReference>
<dbReference type="PANTHER" id="PTHR43004:SF7">
    <property type="entry name" value="P-HYDROXYBENZOATE-M-HYDROXYLASE"/>
    <property type="match status" value="1"/>
</dbReference>
<dbReference type="InterPro" id="IPR002938">
    <property type="entry name" value="FAD-bd"/>
</dbReference>
<dbReference type="GO" id="GO:0071949">
    <property type="term" value="F:FAD binding"/>
    <property type="evidence" value="ECO:0007669"/>
    <property type="project" value="InterPro"/>
</dbReference>
<keyword evidence="8" id="KW-1185">Reference proteome</keyword>
<dbReference type="Pfam" id="PF07976">
    <property type="entry name" value="Phe_hydrox_dim"/>
    <property type="match status" value="1"/>
</dbReference>
<sequence>MREEAYEIVIVGAGPFGLFLSLCLSRWGYNVKHIDNREVPTKTGRADGIQSRSIEILRNLGLKRQLMAYTPARIYNVAFWDPDPNSEGIRRTSNWPSCPPTIGARYPFSLIIHQGIIEKAFLDEISKCGTIVERPSTIAGFVHDREDPVYPISVTMKSLDTNVERTVRTKYLIGAEGARSFVRNQLGIKVQQKGPISAVWAVVDGVVRTDFPDIRNKCTIHSHSGSVMVIPREDNLVRLYTQISSPEDADWDPKQTATLQQAQDSIKKALKPYNISWDTVDWYSTYPIGQVLADSYSLDQRIFIGGDACHTHSVGYPSQSNFNAIGILSDQSPHQPKAGQGMNAGFHDALNLAWKIHAVEAGFADRSILESYEAERRYIALQLLDFDAKYAKLFSQRLSSKDPNLPESKVFTKLHKAAAEFTSGYGIIYPPNDFNWHPNHRAKSPLFISEGKGLKPGRCFPPATVTRLVDSNPVHLEQEIPLNGSFRILIFAGSLDKSRTALADFCQHMEKPSSFYSLFATPEHYPDPYFEKHNPHSRFFTLAAVFMEEKDNVDISTLPRLLKTYNHHIYADDLVHKRNTRPMGSVHRMLGFDTNRPGVVVIRPDGHVSCIVMLEEGSGTVDALNKYFGTFTSKVASGLTISRL</sequence>
<dbReference type="Proteomes" id="UP000243519">
    <property type="component" value="Unassembled WGS sequence"/>
</dbReference>
<evidence type="ECO:0000256" key="4">
    <source>
        <dbReference type="ARBA" id="ARBA00023002"/>
    </source>
</evidence>
<feature type="domain" description="FAD-binding" evidence="5">
    <location>
        <begin position="6"/>
        <end position="314"/>
    </location>
</feature>
<dbReference type="Gene3D" id="3.50.50.60">
    <property type="entry name" value="FAD/NAD(P)-binding domain"/>
    <property type="match status" value="2"/>
</dbReference>
<dbReference type="SUPFAM" id="SSF51905">
    <property type="entry name" value="FAD/NAD(P)-binding domain"/>
    <property type="match status" value="1"/>
</dbReference>
<gene>
    <name evidence="7" type="ORF">A7D00_0046</name>
</gene>
<evidence type="ECO:0000259" key="6">
    <source>
        <dbReference type="Pfam" id="PF07976"/>
    </source>
</evidence>
<organism evidence="7 8">
    <name type="scientific">Trichophyton violaceum</name>
    <dbReference type="NCBI Taxonomy" id="34388"/>
    <lineage>
        <taxon>Eukaryota</taxon>
        <taxon>Fungi</taxon>
        <taxon>Dikarya</taxon>
        <taxon>Ascomycota</taxon>
        <taxon>Pezizomycotina</taxon>
        <taxon>Eurotiomycetes</taxon>
        <taxon>Eurotiomycetidae</taxon>
        <taxon>Onygenales</taxon>
        <taxon>Arthrodermataceae</taxon>
        <taxon>Trichophyton</taxon>
    </lineage>
</organism>
<evidence type="ECO:0000256" key="1">
    <source>
        <dbReference type="ARBA" id="ARBA00007801"/>
    </source>
</evidence>
<dbReference type="SUPFAM" id="SSF52833">
    <property type="entry name" value="Thioredoxin-like"/>
    <property type="match status" value="1"/>
</dbReference>
<dbReference type="Pfam" id="PF01494">
    <property type="entry name" value="FAD_binding_3"/>
    <property type="match status" value="2"/>
</dbReference>
<dbReference type="InterPro" id="IPR036188">
    <property type="entry name" value="FAD/NAD-bd_sf"/>
</dbReference>
<dbReference type="PRINTS" id="PR00420">
    <property type="entry name" value="RNGMNOXGNASE"/>
</dbReference>
<dbReference type="CDD" id="cd02979">
    <property type="entry name" value="PHOX_C"/>
    <property type="match status" value="1"/>
</dbReference>
<dbReference type="GO" id="GO:0016709">
    <property type="term" value="F:oxidoreductase activity, acting on paired donors, with incorporation or reduction of molecular oxygen, NAD(P)H as one donor, and incorporation of one atom of oxygen"/>
    <property type="evidence" value="ECO:0007669"/>
    <property type="project" value="UniProtKB-ARBA"/>
</dbReference>
<reference evidence="7 8" key="1">
    <citation type="submission" date="2016-05" db="EMBL/GenBank/DDBJ databases">
        <title>Genome sequencing of Trichophyton violaceum CMCC(F)T3l isolated from hair.</title>
        <authorList>
            <person name="Zhan P."/>
            <person name="Tao Y."/>
            <person name="Liu W."/>
        </authorList>
    </citation>
    <scope>NUCLEOTIDE SEQUENCE [LARGE SCALE GENOMIC DNA]</scope>
    <source>
        <strain evidence="8">CMCC(F)T3l</strain>
    </source>
</reference>
<keyword evidence="4" id="KW-0560">Oxidoreductase</keyword>
<dbReference type="PANTHER" id="PTHR43004">
    <property type="entry name" value="TRK SYSTEM POTASSIUM UPTAKE PROTEIN"/>
    <property type="match status" value="1"/>
</dbReference>
<dbReference type="InterPro" id="IPR036249">
    <property type="entry name" value="Thioredoxin-like_sf"/>
</dbReference>
<dbReference type="SUPFAM" id="SSF54373">
    <property type="entry name" value="FAD-linked reductases, C-terminal domain"/>
    <property type="match status" value="1"/>
</dbReference>
<proteinExistence type="inferred from homology"/>
<dbReference type="AlphaFoldDB" id="A0A178FQP8"/>